<evidence type="ECO:0000256" key="5">
    <source>
        <dbReference type="ARBA" id="ARBA00023125"/>
    </source>
</evidence>
<dbReference type="InterPro" id="IPR003593">
    <property type="entry name" value="AAA+_ATPase"/>
</dbReference>
<dbReference type="PANTHER" id="PTHR32071">
    <property type="entry name" value="TRANSCRIPTIONAL REGULATORY PROTEIN"/>
    <property type="match status" value="1"/>
</dbReference>
<dbReference type="Gene3D" id="3.40.50.300">
    <property type="entry name" value="P-loop containing nucleotide triphosphate hydrolases"/>
    <property type="match status" value="1"/>
</dbReference>
<feature type="domain" description="Response regulatory" evidence="10">
    <location>
        <begin position="11"/>
        <end position="125"/>
    </location>
</feature>
<dbReference type="InterPro" id="IPR002078">
    <property type="entry name" value="Sigma_54_int"/>
</dbReference>
<dbReference type="InterPro" id="IPR025944">
    <property type="entry name" value="Sigma_54_int_dom_CS"/>
</dbReference>
<dbReference type="InterPro" id="IPR058031">
    <property type="entry name" value="AAA_lid_NorR"/>
</dbReference>
<dbReference type="InterPro" id="IPR009057">
    <property type="entry name" value="Homeodomain-like_sf"/>
</dbReference>
<evidence type="ECO:0000259" key="9">
    <source>
        <dbReference type="PROSITE" id="PS50045"/>
    </source>
</evidence>
<evidence type="ECO:0000256" key="1">
    <source>
        <dbReference type="ARBA" id="ARBA00022741"/>
    </source>
</evidence>
<keyword evidence="7" id="KW-0804">Transcription</keyword>
<dbReference type="Pfam" id="PF02954">
    <property type="entry name" value="HTH_8"/>
    <property type="match status" value="1"/>
</dbReference>
<reference evidence="11 12" key="1">
    <citation type="submission" date="2024-01" db="EMBL/GenBank/DDBJ databases">
        <title>Multi-omics insights into the function and evolution of sodium benzoate biodegradation pathways in Benzoatithermus flavus gen. nov., sp. nov. from hot spring.</title>
        <authorList>
            <person name="Hu C.-J."/>
            <person name="Li W.-J."/>
        </authorList>
    </citation>
    <scope>NUCLEOTIDE SEQUENCE [LARGE SCALE GENOMIC DNA]</scope>
    <source>
        <strain evidence="11 12">SYSU G07066</strain>
    </source>
</reference>
<gene>
    <name evidence="11" type="ORF">U1T56_14585</name>
</gene>
<feature type="modified residue" description="4-aspartylphosphate" evidence="8">
    <location>
        <position position="60"/>
    </location>
</feature>
<keyword evidence="5" id="KW-0238">DNA-binding</keyword>
<dbReference type="Gene3D" id="3.40.50.2300">
    <property type="match status" value="1"/>
</dbReference>
<proteinExistence type="predicted"/>
<evidence type="ECO:0000256" key="7">
    <source>
        <dbReference type="ARBA" id="ARBA00023163"/>
    </source>
</evidence>
<dbReference type="Pfam" id="PF25601">
    <property type="entry name" value="AAA_lid_14"/>
    <property type="match status" value="1"/>
</dbReference>
<evidence type="ECO:0000313" key="11">
    <source>
        <dbReference type="EMBL" id="MEK0084381.1"/>
    </source>
</evidence>
<evidence type="ECO:0000256" key="4">
    <source>
        <dbReference type="ARBA" id="ARBA00023015"/>
    </source>
</evidence>
<keyword evidence="6" id="KW-0010">Activator</keyword>
<evidence type="ECO:0000256" key="8">
    <source>
        <dbReference type="PROSITE-ProRule" id="PRU00169"/>
    </source>
</evidence>
<keyword evidence="8" id="KW-0597">Phosphoprotein</keyword>
<dbReference type="PROSITE" id="PS50110">
    <property type="entry name" value="RESPONSE_REGULATORY"/>
    <property type="match status" value="1"/>
</dbReference>
<evidence type="ECO:0000256" key="3">
    <source>
        <dbReference type="ARBA" id="ARBA00023012"/>
    </source>
</evidence>
<dbReference type="EMBL" id="JBBLZC010000014">
    <property type="protein sequence ID" value="MEK0084381.1"/>
    <property type="molecule type" value="Genomic_DNA"/>
</dbReference>
<dbReference type="PROSITE" id="PS00688">
    <property type="entry name" value="SIGMA54_INTERACT_3"/>
    <property type="match status" value="1"/>
</dbReference>
<feature type="domain" description="Sigma-54 factor interaction" evidence="9">
    <location>
        <begin position="149"/>
        <end position="378"/>
    </location>
</feature>
<evidence type="ECO:0000256" key="6">
    <source>
        <dbReference type="ARBA" id="ARBA00023159"/>
    </source>
</evidence>
<dbReference type="InterPro" id="IPR011006">
    <property type="entry name" value="CheY-like_superfamily"/>
</dbReference>
<dbReference type="SUPFAM" id="SSF52172">
    <property type="entry name" value="CheY-like"/>
    <property type="match status" value="1"/>
</dbReference>
<dbReference type="SUPFAM" id="SSF52540">
    <property type="entry name" value="P-loop containing nucleoside triphosphate hydrolases"/>
    <property type="match status" value="1"/>
</dbReference>
<dbReference type="Pfam" id="PF00158">
    <property type="entry name" value="Sigma54_activat"/>
    <property type="match status" value="1"/>
</dbReference>
<evidence type="ECO:0000313" key="12">
    <source>
        <dbReference type="Proteomes" id="UP001375743"/>
    </source>
</evidence>
<dbReference type="PROSITE" id="PS00676">
    <property type="entry name" value="SIGMA54_INTERACT_2"/>
    <property type="match status" value="1"/>
</dbReference>
<dbReference type="InterPro" id="IPR025943">
    <property type="entry name" value="Sigma_54_int_dom_ATP-bd_2"/>
</dbReference>
<keyword evidence="3" id="KW-0902">Two-component regulatory system</keyword>
<dbReference type="PANTHER" id="PTHR32071:SF117">
    <property type="entry name" value="PTS-DEPENDENT DIHYDROXYACETONE KINASE OPERON REGULATORY PROTEIN-RELATED"/>
    <property type="match status" value="1"/>
</dbReference>
<dbReference type="SMART" id="SM00382">
    <property type="entry name" value="AAA"/>
    <property type="match status" value="1"/>
</dbReference>
<dbReference type="Gene3D" id="1.10.10.60">
    <property type="entry name" value="Homeodomain-like"/>
    <property type="match status" value="1"/>
</dbReference>
<dbReference type="SUPFAM" id="SSF46689">
    <property type="entry name" value="Homeodomain-like"/>
    <property type="match status" value="1"/>
</dbReference>
<dbReference type="Pfam" id="PF00072">
    <property type="entry name" value="Response_reg"/>
    <property type="match status" value="1"/>
</dbReference>
<keyword evidence="4" id="KW-0805">Transcription regulation</keyword>
<accession>A0ABU8XT42</accession>
<evidence type="ECO:0000259" key="10">
    <source>
        <dbReference type="PROSITE" id="PS50110"/>
    </source>
</evidence>
<dbReference type="CDD" id="cd17572">
    <property type="entry name" value="REC_NtrC1-like"/>
    <property type="match status" value="1"/>
</dbReference>
<dbReference type="InterPro" id="IPR002197">
    <property type="entry name" value="HTH_Fis"/>
</dbReference>
<comment type="caution">
    <text evidence="11">The sequence shown here is derived from an EMBL/GenBank/DDBJ whole genome shotgun (WGS) entry which is preliminary data.</text>
</comment>
<dbReference type="InterPro" id="IPR001789">
    <property type="entry name" value="Sig_transdc_resp-reg_receiver"/>
</dbReference>
<dbReference type="RefSeq" id="WP_418160231.1">
    <property type="nucleotide sequence ID" value="NZ_JBBLZC010000014.1"/>
</dbReference>
<dbReference type="Proteomes" id="UP001375743">
    <property type="component" value="Unassembled WGS sequence"/>
</dbReference>
<sequence length="496" mass="53923">MDTLAAPRSSFVLIVEDTPSMAQLCAAYLRRDGHEVEIATTGQEALATIRTRTPGVIVLDLHLPDLSGQAILEEVRRQALPTSVVVITTDGSIRVAVEAMRAGAYDFLVKPFNADRLTTTVRNALERWHLKTEVDVLKDSLGRDRFCGFIGASLAMQSVYRTIEAVAPSNAPVFITGESGTGKELAAEAIHQLSPRRSGPFVPLNCGAIPHDLVESEIFGHVKGAFTGAVADRAGAAKQAHGGTLFLDEICEMQIDLQTKLLRFLQTGTFQPVGSGKLQQVDIRVICATNRDPWAEVVAGRFREDLYYRLYVVPIQMPPLREREDDVILITRALLARYAGEERKAFKRLAEDAEAVLRGYDWPGNVRQLQNVIRNAVVMNDGEALTASMLRIAGLSARTTPLPAAASPALPAAPGQAAVAPPARETAAIERPGLRTDPGGWQAEQDVVPLWQVEKAAIERAIELCAGNIPRAAAFLGVSPSTLYRKRQSWEAEGKR</sequence>
<organism evidence="11 12">
    <name type="scientific">Benzoatithermus flavus</name>
    <dbReference type="NCBI Taxonomy" id="3108223"/>
    <lineage>
        <taxon>Bacteria</taxon>
        <taxon>Pseudomonadati</taxon>
        <taxon>Pseudomonadota</taxon>
        <taxon>Alphaproteobacteria</taxon>
        <taxon>Geminicoccales</taxon>
        <taxon>Geminicoccaceae</taxon>
        <taxon>Benzoatithermus</taxon>
    </lineage>
</organism>
<evidence type="ECO:0000256" key="2">
    <source>
        <dbReference type="ARBA" id="ARBA00022840"/>
    </source>
</evidence>
<dbReference type="CDD" id="cd00009">
    <property type="entry name" value="AAA"/>
    <property type="match status" value="1"/>
</dbReference>
<dbReference type="SMART" id="SM00448">
    <property type="entry name" value="REC"/>
    <property type="match status" value="1"/>
</dbReference>
<keyword evidence="1" id="KW-0547">Nucleotide-binding</keyword>
<keyword evidence="2" id="KW-0067">ATP-binding</keyword>
<name>A0ABU8XT42_9PROT</name>
<dbReference type="InterPro" id="IPR027417">
    <property type="entry name" value="P-loop_NTPase"/>
</dbReference>
<protein>
    <submittedName>
        <fullName evidence="11">Sigma-54 dependent transcriptional regulator</fullName>
    </submittedName>
</protein>
<dbReference type="PROSITE" id="PS50045">
    <property type="entry name" value="SIGMA54_INTERACT_4"/>
    <property type="match status" value="1"/>
</dbReference>
<dbReference type="Gene3D" id="1.10.8.60">
    <property type="match status" value="1"/>
</dbReference>
<keyword evidence="12" id="KW-1185">Reference proteome</keyword>